<gene>
    <name evidence="1" type="ORF">GCM10023307_16060</name>
</gene>
<keyword evidence="2" id="KW-1185">Reference proteome</keyword>
<evidence type="ECO:0008006" key="3">
    <source>
        <dbReference type="Google" id="ProtNLM"/>
    </source>
</evidence>
<dbReference type="Proteomes" id="UP001499959">
    <property type="component" value="Unassembled WGS sequence"/>
</dbReference>
<dbReference type="SUPFAM" id="SSF49464">
    <property type="entry name" value="Carboxypeptidase regulatory domain-like"/>
    <property type="match status" value="1"/>
</dbReference>
<sequence length="118" mass="12567">MFSGKVTDKAGAPLPGASVGISWSEWDGPSGPALAMTDSTGRFSVRVAFDTYSGKGTVAEDLCNHRVRSVSFSAHKGRLRSVYQRVAIGASHNVTLPISVVWVELDKKPVVRLIRPGG</sequence>
<protein>
    <recommendedName>
        <fullName evidence="3">Carboxypeptidase regulatory-like domain-containing protein</fullName>
    </recommendedName>
</protein>
<dbReference type="InterPro" id="IPR008969">
    <property type="entry name" value="CarboxyPept-like_regulatory"/>
</dbReference>
<organism evidence="1 2">
    <name type="scientific">Lysobacter hankyongensis</name>
    <dbReference type="NCBI Taxonomy" id="1176535"/>
    <lineage>
        <taxon>Bacteria</taxon>
        <taxon>Pseudomonadati</taxon>
        <taxon>Pseudomonadota</taxon>
        <taxon>Gammaproteobacteria</taxon>
        <taxon>Lysobacterales</taxon>
        <taxon>Lysobacteraceae</taxon>
        <taxon>Lysobacter</taxon>
    </lineage>
</organism>
<proteinExistence type="predicted"/>
<evidence type="ECO:0000313" key="2">
    <source>
        <dbReference type="Proteomes" id="UP001499959"/>
    </source>
</evidence>
<comment type="caution">
    <text evidence="1">The sequence shown here is derived from an EMBL/GenBank/DDBJ whole genome shotgun (WGS) entry which is preliminary data.</text>
</comment>
<accession>A0ABP9B6U2</accession>
<name>A0ABP9B6U2_9GAMM</name>
<dbReference type="Gene3D" id="2.60.40.1120">
    <property type="entry name" value="Carboxypeptidase-like, regulatory domain"/>
    <property type="match status" value="1"/>
</dbReference>
<evidence type="ECO:0000313" key="1">
    <source>
        <dbReference type="EMBL" id="GAA4791463.1"/>
    </source>
</evidence>
<reference evidence="2" key="1">
    <citation type="journal article" date="2019" name="Int. J. Syst. Evol. Microbiol.">
        <title>The Global Catalogue of Microorganisms (GCM) 10K type strain sequencing project: providing services to taxonomists for standard genome sequencing and annotation.</title>
        <authorList>
            <consortium name="The Broad Institute Genomics Platform"/>
            <consortium name="The Broad Institute Genome Sequencing Center for Infectious Disease"/>
            <person name="Wu L."/>
            <person name="Ma J."/>
        </authorList>
    </citation>
    <scope>NUCLEOTIDE SEQUENCE [LARGE SCALE GENOMIC DNA]</scope>
    <source>
        <strain evidence="2">JCM 18204</strain>
    </source>
</reference>
<dbReference type="EMBL" id="BAABJE010000005">
    <property type="protein sequence ID" value="GAA4791463.1"/>
    <property type="molecule type" value="Genomic_DNA"/>
</dbReference>